<name>A0ABY7CPM1_9BASI</name>
<dbReference type="Proteomes" id="UP001164743">
    <property type="component" value="Chromosome 7A"/>
</dbReference>
<gene>
    <name evidence="2" type="ORF">PtA15_7A330</name>
</gene>
<protein>
    <submittedName>
        <fullName evidence="2">Uncharacterized protein</fullName>
    </submittedName>
</protein>
<proteinExistence type="predicted"/>
<feature type="region of interest" description="Disordered" evidence="1">
    <location>
        <begin position="69"/>
        <end position="88"/>
    </location>
</feature>
<sequence>MYNIWLADMYLAFGLTNDSPPPLPSLPNCTGGAYFHRDSFQELSGAVEVVRGPEALKAEQATAQSESATLSSCSNNLTGNIAASPLCS</sequence>
<evidence type="ECO:0000313" key="2">
    <source>
        <dbReference type="EMBL" id="WAQ86604.1"/>
    </source>
</evidence>
<dbReference type="EMBL" id="CP110427">
    <property type="protein sequence ID" value="WAQ86604.1"/>
    <property type="molecule type" value="Genomic_DNA"/>
</dbReference>
<organism evidence="2 3">
    <name type="scientific">Puccinia triticina</name>
    <dbReference type="NCBI Taxonomy" id="208348"/>
    <lineage>
        <taxon>Eukaryota</taxon>
        <taxon>Fungi</taxon>
        <taxon>Dikarya</taxon>
        <taxon>Basidiomycota</taxon>
        <taxon>Pucciniomycotina</taxon>
        <taxon>Pucciniomycetes</taxon>
        <taxon>Pucciniales</taxon>
        <taxon>Pucciniaceae</taxon>
        <taxon>Puccinia</taxon>
    </lineage>
</organism>
<keyword evidence="3" id="KW-1185">Reference proteome</keyword>
<evidence type="ECO:0000256" key="1">
    <source>
        <dbReference type="SAM" id="MobiDB-lite"/>
    </source>
</evidence>
<accession>A0ABY7CPM1</accession>
<dbReference type="RefSeq" id="XP_053022159.1">
    <property type="nucleotide sequence ID" value="XM_053170927.1"/>
</dbReference>
<evidence type="ECO:0000313" key="3">
    <source>
        <dbReference type="Proteomes" id="UP001164743"/>
    </source>
</evidence>
<dbReference type="GeneID" id="77811822"/>
<reference evidence="2" key="1">
    <citation type="submission" date="2022-10" db="EMBL/GenBank/DDBJ databases">
        <title>Puccinia triticina Genome sequencing and assembly.</title>
        <authorList>
            <person name="Li C."/>
        </authorList>
    </citation>
    <scope>NUCLEOTIDE SEQUENCE</scope>
    <source>
        <strain evidence="2">Pt15</strain>
    </source>
</reference>